<dbReference type="GO" id="GO:0000287">
    <property type="term" value="F:magnesium ion binding"/>
    <property type="evidence" value="ECO:0007669"/>
    <property type="project" value="InterPro"/>
</dbReference>
<dbReference type="SUPFAM" id="SSF103084">
    <property type="entry name" value="Holliday junction resolvase RusA"/>
    <property type="match status" value="1"/>
</dbReference>
<accession>A0A8S5UFC5</accession>
<protein>
    <submittedName>
        <fullName evidence="1">Endodeoxyribonuclease RusA</fullName>
    </submittedName>
</protein>
<organism evidence="1">
    <name type="scientific">Myoviridae sp. ctcyQ27</name>
    <dbReference type="NCBI Taxonomy" id="2825139"/>
    <lineage>
        <taxon>Viruses</taxon>
        <taxon>Duplodnaviria</taxon>
        <taxon>Heunggongvirae</taxon>
        <taxon>Uroviricota</taxon>
        <taxon>Caudoviricetes</taxon>
    </lineage>
</organism>
<name>A0A8S5UFC5_9CAUD</name>
<dbReference type="GO" id="GO:0006310">
    <property type="term" value="P:DNA recombination"/>
    <property type="evidence" value="ECO:0007669"/>
    <property type="project" value="InterPro"/>
</dbReference>
<proteinExistence type="predicted"/>
<evidence type="ECO:0000313" key="1">
    <source>
        <dbReference type="EMBL" id="DAF93086.1"/>
    </source>
</evidence>
<dbReference type="EMBL" id="BK016080">
    <property type="protein sequence ID" value="DAF93086.1"/>
    <property type="molecule type" value="Genomic_DNA"/>
</dbReference>
<dbReference type="Pfam" id="PF05866">
    <property type="entry name" value="RusA"/>
    <property type="match status" value="1"/>
</dbReference>
<dbReference type="InterPro" id="IPR036614">
    <property type="entry name" value="RusA-like_sf"/>
</dbReference>
<dbReference type="Gene3D" id="3.30.1330.70">
    <property type="entry name" value="Holliday junction resolvase RusA"/>
    <property type="match status" value="1"/>
</dbReference>
<reference evidence="1" key="1">
    <citation type="journal article" date="2021" name="Proc. Natl. Acad. Sci. U.S.A.">
        <title>A Catalog of Tens of Thousands of Viruses from Human Metagenomes Reveals Hidden Associations with Chronic Diseases.</title>
        <authorList>
            <person name="Tisza M.J."/>
            <person name="Buck C.B."/>
        </authorList>
    </citation>
    <scope>NUCLEOTIDE SEQUENCE</scope>
    <source>
        <strain evidence="1">CtcyQ27</strain>
    </source>
</reference>
<dbReference type="GO" id="GO:0006281">
    <property type="term" value="P:DNA repair"/>
    <property type="evidence" value="ECO:0007669"/>
    <property type="project" value="InterPro"/>
</dbReference>
<dbReference type="InterPro" id="IPR008822">
    <property type="entry name" value="Endonuclease_RusA-like"/>
</dbReference>
<sequence length="242" mass="28817">MAKQNRKQKSEEYAKKYSDIPISYEERLAWMVDHYKLSPNKMDEIIEVRSRVLDNLYYIDYLIQVLLEVPEGAQRPRFRLINRSNASSYAKNDPFVHIYTPNAQEDHRYMKSITDEELLQYDGLINTPCIIEYNAYLPTPSYFNTTDIFLAEIGLKRPNIKKPDWDNIGKKYCDMYNHNVWLDDSMVVTGTVNKYYSILPRVEIYLKYLNVVYNKSQYNSIISRKDYDGRELHYLDNKGRII</sequence>